<dbReference type="RefSeq" id="WP_134503587.1">
    <property type="nucleotide sequence ID" value="NZ_SOEY01000026.1"/>
</dbReference>
<sequence length="168" mass="17530">MERINAGVVRAQQGVPCRFTAQLAQRPGPTDRNWREKRPVDAARQRAGKHCGQVSPACSSTSADELHTVADADAAEAQIESVTTEAAECAAAATARASRSEQARRQAEAERVEADAAATEASELAELKQATIVAAQQEVGDLAHALDQVTAELTAAPSVAEVQNTGTG</sequence>
<dbReference type="OrthoDB" id="4243599at2"/>
<keyword evidence="3" id="KW-1185">Reference proteome</keyword>
<protein>
    <submittedName>
        <fullName evidence="2">Uncharacterized protein</fullName>
    </submittedName>
</protein>
<reference evidence="2 3" key="1">
    <citation type="submission" date="2019-03" db="EMBL/GenBank/DDBJ databases">
        <title>Genomics of glacier-inhabiting Cryobacterium strains.</title>
        <authorList>
            <person name="Liu Q."/>
            <person name="Xin Y.-H."/>
        </authorList>
    </citation>
    <scope>NUCLEOTIDE SEQUENCE [LARGE SCALE GENOMIC DNA]</scope>
    <source>
        <strain evidence="2 3">HLT2-23</strain>
    </source>
</reference>
<feature type="region of interest" description="Disordered" evidence="1">
    <location>
        <begin position="96"/>
        <end position="117"/>
    </location>
</feature>
<feature type="compositionally biased region" description="Basic and acidic residues" evidence="1">
    <location>
        <begin position="98"/>
        <end position="114"/>
    </location>
</feature>
<feature type="region of interest" description="Disordered" evidence="1">
    <location>
        <begin position="25"/>
        <end position="62"/>
    </location>
</feature>
<evidence type="ECO:0000256" key="1">
    <source>
        <dbReference type="SAM" id="MobiDB-lite"/>
    </source>
</evidence>
<comment type="caution">
    <text evidence="2">The sequence shown here is derived from an EMBL/GenBank/DDBJ whole genome shotgun (WGS) entry which is preliminary data.</text>
</comment>
<feature type="compositionally biased region" description="Basic and acidic residues" evidence="1">
    <location>
        <begin position="32"/>
        <end position="44"/>
    </location>
</feature>
<dbReference type="AlphaFoldDB" id="A0A4R8UT87"/>
<proteinExistence type="predicted"/>
<dbReference type="EMBL" id="SOEY01000026">
    <property type="protein sequence ID" value="TFB71520.1"/>
    <property type="molecule type" value="Genomic_DNA"/>
</dbReference>
<dbReference type="Proteomes" id="UP000298173">
    <property type="component" value="Unassembled WGS sequence"/>
</dbReference>
<evidence type="ECO:0000313" key="3">
    <source>
        <dbReference type="Proteomes" id="UP000298173"/>
    </source>
</evidence>
<accession>A0A4R8UT87</accession>
<gene>
    <name evidence="2" type="ORF">E3O06_11785</name>
</gene>
<name>A0A4R8UT87_9MICO</name>
<organism evidence="2 3">
    <name type="scientific">Cryobacterium glaciale</name>
    <dbReference type="NCBI Taxonomy" id="1259145"/>
    <lineage>
        <taxon>Bacteria</taxon>
        <taxon>Bacillati</taxon>
        <taxon>Actinomycetota</taxon>
        <taxon>Actinomycetes</taxon>
        <taxon>Micrococcales</taxon>
        <taxon>Microbacteriaceae</taxon>
        <taxon>Cryobacterium</taxon>
    </lineage>
</organism>
<evidence type="ECO:0000313" key="2">
    <source>
        <dbReference type="EMBL" id="TFB71520.1"/>
    </source>
</evidence>